<evidence type="ECO:0000313" key="9">
    <source>
        <dbReference type="Proteomes" id="UP001652600"/>
    </source>
</evidence>
<evidence type="ECO:0000256" key="4">
    <source>
        <dbReference type="ARBA" id="ARBA00022989"/>
    </source>
</evidence>
<protein>
    <submittedName>
        <fullName evidence="10">Protein MODIFYING WALL LIGNIN-2</fullName>
    </submittedName>
</protein>
<dbReference type="Pfam" id="PF06749">
    <property type="entry name" value="DUF1218"/>
    <property type="match status" value="1"/>
</dbReference>
<dbReference type="OrthoDB" id="1877293at2759"/>
<dbReference type="GO" id="GO:0012505">
    <property type="term" value="C:endomembrane system"/>
    <property type="evidence" value="ECO:0007669"/>
    <property type="project" value="UniProtKB-SubCell"/>
</dbReference>
<dbReference type="SMR" id="A0A1S3BTM2"/>
<dbReference type="Proteomes" id="UP001652600">
    <property type="component" value="Chromosome 7"/>
</dbReference>
<evidence type="ECO:0000313" key="10">
    <source>
        <dbReference type="RefSeq" id="XP_008451867.1"/>
    </source>
</evidence>
<gene>
    <name evidence="10" type="primary">LOC103493027</name>
</gene>
<evidence type="ECO:0000256" key="1">
    <source>
        <dbReference type="ARBA" id="ARBA00004127"/>
    </source>
</evidence>
<comment type="similarity">
    <text evidence="6">Belongs to the DESIGUAL family.</text>
</comment>
<keyword evidence="9" id="KW-1185">Reference proteome</keyword>
<name>A0A1S3BTM2_CUCME</name>
<dbReference type="RefSeq" id="XP_008451867.1">
    <property type="nucleotide sequence ID" value="XM_008453645.3"/>
</dbReference>
<evidence type="ECO:0000256" key="7">
    <source>
        <dbReference type="SAM" id="Phobius"/>
    </source>
</evidence>
<dbReference type="InterPro" id="IPR009606">
    <property type="entry name" value="DEAL/Modifying_wall_lignin1/2"/>
</dbReference>
<feature type="signal peptide" evidence="8">
    <location>
        <begin position="1"/>
        <end position="29"/>
    </location>
</feature>
<keyword evidence="5 7" id="KW-0472">Membrane</keyword>
<dbReference type="AlphaFoldDB" id="A0A1S3BTM2"/>
<accession>A0A1S3BTM2</accession>
<keyword evidence="4 7" id="KW-1133">Transmembrane helix</keyword>
<dbReference type="eggNOG" id="ENOG502S1EJ">
    <property type="taxonomic scope" value="Eukaryota"/>
</dbReference>
<sequence>MGKHCFGYALSLSIVVSLALIAFVSCVAAELHRTKTKDLKLDGKLCYLPESQAFGYGVAALACLVMAQVIGNILLCTSCSINSREKKRSEQPPKRPNLATFFLVVSWASFTVVILLLIAASSMSRQQPYATGWLGGECYLVKSGVYVAAAILILISICTTVGSAVTVRMNESRKSTTLPK</sequence>
<evidence type="ECO:0000256" key="3">
    <source>
        <dbReference type="ARBA" id="ARBA00022729"/>
    </source>
</evidence>
<feature type="transmembrane region" description="Helical" evidence="7">
    <location>
        <begin position="143"/>
        <end position="167"/>
    </location>
</feature>
<keyword evidence="2 7" id="KW-0812">Transmembrane</keyword>
<dbReference type="InParanoid" id="A0A1S3BTM2"/>
<proteinExistence type="inferred from homology"/>
<evidence type="ECO:0000256" key="6">
    <source>
        <dbReference type="ARBA" id="ARBA00029467"/>
    </source>
</evidence>
<evidence type="ECO:0000256" key="5">
    <source>
        <dbReference type="ARBA" id="ARBA00023136"/>
    </source>
</evidence>
<reference evidence="10" key="1">
    <citation type="submission" date="2025-08" db="UniProtKB">
        <authorList>
            <consortium name="RefSeq"/>
        </authorList>
    </citation>
    <scope>IDENTIFICATION</scope>
    <source>
        <tissue evidence="10">Stem</tissue>
    </source>
</reference>
<organism evidence="9 10">
    <name type="scientific">Cucumis melo</name>
    <name type="common">Muskmelon</name>
    <dbReference type="NCBI Taxonomy" id="3656"/>
    <lineage>
        <taxon>Eukaryota</taxon>
        <taxon>Viridiplantae</taxon>
        <taxon>Streptophyta</taxon>
        <taxon>Embryophyta</taxon>
        <taxon>Tracheophyta</taxon>
        <taxon>Spermatophyta</taxon>
        <taxon>Magnoliopsida</taxon>
        <taxon>eudicotyledons</taxon>
        <taxon>Gunneridae</taxon>
        <taxon>Pentapetalae</taxon>
        <taxon>rosids</taxon>
        <taxon>fabids</taxon>
        <taxon>Cucurbitales</taxon>
        <taxon>Cucurbitaceae</taxon>
        <taxon>Benincaseae</taxon>
        <taxon>Cucumis</taxon>
    </lineage>
</organism>
<dbReference type="KEGG" id="cmo:103493027"/>
<evidence type="ECO:0000256" key="8">
    <source>
        <dbReference type="SAM" id="SignalP"/>
    </source>
</evidence>
<comment type="subcellular location">
    <subcellularLocation>
        <location evidence="1">Endomembrane system</location>
        <topology evidence="1">Multi-pass membrane protein</topology>
    </subcellularLocation>
</comment>
<dbReference type="GeneID" id="103493027"/>
<dbReference type="InterPro" id="IPR052222">
    <property type="entry name" value="DESIGUAL"/>
</dbReference>
<dbReference type="PANTHER" id="PTHR31769">
    <property type="entry name" value="OS07G0462200 PROTEIN-RELATED"/>
    <property type="match status" value="1"/>
</dbReference>
<feature type="transmembrane region" description="Helical" evidence="7">
    <location>
        <begin position="53"/>
        <end position="77"/>
    </location>
</feature>
<dbReference type="PROSITE" id="PS51257">
    <property type="entry name" value="PROKAR_LIPOPROTEIN"/>
    <property type="match status" value="1"/>
</dbReference>
<feature type="chain" id="PRO_5010327967" evidence="8">
    <location>
        <begin position="30"/>
        <end position="180"/>
    </location>
</feature>
<feature type="transmembrane region" description="Helical" evidence="7">
    <location>
        <begin position="98"/>
        <end position="123"/>
    </location>
</feature>
<evidence type="ECO:0000256" key="2">
    <source>
        <dbReference type="ARBA" id="ARBA00022692"/>
    </source>
</evidence>
<keyword evidence="3 8" id="KW-0732">Signal</keyword>